<keyword evidence="1" id="KW-1133">Transmembrane helix</keyword>
<name>A0A9D1XL90_9FIRM</name>
<gene>
    <name evidence="2" type="ORF">H9980_04265</name>
</gene>
<dbReference type="EMBL" id="DXET01000097">
    <property type="protein sequence ID" value="HIX81171.1"/>
    <property type="molecule type" value="Genomic_DNA"/>
</dbReference>
<accession>A0A9D1XL90</accession>
<evidence type="ECO:0000313" key="2">
    <source>
        <dbReference type="EMBL" id="HIX81171.1"/>
    </source>
</evidence>
<organism evidence="2 3">
    <name type="scientific">Candidatus Erysipelatoclostridium merdavium</name>
    <dbReference type="NCBI Taxonomy" id="2838566"/>
    <lineage>
        <taxon>Bacteria</taxon>
        <taxon>Bacillati</taxon>
        <taxon>Bacillota</taxon>
        <taxon>Erysipelotrichia</taxon>
        <taxon>Erysipelotrichales</taxon>
        <taxon>Erysipelotrichales incertae sedis</taxon>
    </lineage>
</organism>
<evidence type="ECO:0000313" key="3">
    <source>
        <dbReference type="Proteomes" id="UP000886724"/>
    </source>
</evidence>
<keyword evidence="1" id="KW-0472">Membrane</keyword>
<feature type="transmembrane region" description="Helical" evidence="1">
    <location>
        <begin position="51"/>
        <end position="70"/>
    </location>
</feature>
<comment type="caution">
    <text evidence="2">The sequence shown here is derived from an EMBL/GenBank/DDBJ whole genome shotgun (WGS) entry which is preliminary data.</text>
</comment>
<reference evidence="2" key="1">
    <citation type="journal article" date="2021" name="PeerJ">
        <title>Extensive microbial diversity within the chicken gut microbiome revealed by metagenomics and culture.</title>
        <authorList>
            <person name="Gilroy R."/>
            <person name="Ravi A."/>
            <person name="Getino M."/>
            <person name="Pursley I."/>
            <person name="Horton D.L."/>
            <person name="Alikhan N.F."/>
            <person name="Baker D."/>
            <person name="Gharbi K."/>
            <person name="Hall N."/>
            <person name="Watson M."/>
            <person name="Adriaenssens E.M."/>
            <person name="Foster-Nyarko E."/>
            <person name="Jarju S."/>
            <person name="Secka A."/>
            <person name="Antonio M."/>
            <person name="Oren A."/>
            <person name="Chaudhuri R.R."/>
            <person name="La Ragione R."/>
            <person name="Hildebrand F."/>
            <person name="Pallen M.J."/>
        </authorList>
    </citation>
    <scope>NUCLEOTIDE SEQUENCE</scope>
    <source>
        <strain evidence="2">ChiGjej1B1-14440</strain>
    </source>
</reference>
<dbReference type="AlphaFoldDB" id="A0A9D1XL90"/>
<dbReference type="Proteomes" id="UP000886724">
    <property type="component" value="Unassembled WGS sequence"/>
</dbReference>
<keyword evidence="1" id="KW-0812">Transmembrane</keyword>
<reference evidence="2" key="2">
    <citation type="submission" date="2021-04" db="EMBL/GenBank/DDBJ databases">
        <authorList>
            <person name="Gilroy R."/>
        </authorList>
    </citation>
    <scope>NUCLEOTIDE SEQUENCE</scope>
    <source>
        <strain evidence="2">ChiGjej1B1-14440</strain>
    </source>
</reference>
<protein>
    <submittedName>
        <fullName evidence="2">Uncharacterized protein</fullName>
    </submittedName>
</protein>
<feature type="transmembrane region" description="Helical" evidence="1">
    <location>
        <begin position="20"/>
        <end position="45"/>
    </location>
</feature>
<sequence>MNFFNNMSEWYKKSRKQFSYGVIAFFEMMLYMTVPLILVIVILALSQYGVLKVWMLFLAVIVYGLLMEILRRRLKSMYTVKSINNEIRNRIEKYNSKNRKRKRGQAKM</sequence>
<evidence type="ECO:0000256" key="1">
    <source>
        <dbReference type="SAM" id="Phobius"/>
    </source>
</evidence>
<proteinExistence type="predicted"/>